<dbReference type="Gene3D" id="3.40.190.10">
    <property type="entry name" value="Periplasmic binding protein-like II"/>
    <property type="match status" value="2"/>
</dbReference>
<reference evidence="6 7" key="1">
    <citation type="submission" date="2018-09" db="EMBL/GenBank/DDBJ databases">
        <title>Phylogeny of the Shewanellaceae, and recommendation for two new genera, Pseudoshewanella and Parashewanella.</title>
        <authorList>
            <person name="Wang G."/>
        </authorList>
    </citation>
    <scope>NUCLEOTIDE SEQUENCE [LARGE SCALE GENOMIC DNA]</scope>
    <source>
        <strain evidence="6 7">C51</strain>
    </source>
</reference>
<dbReference type="Pfam" id="PF03466">
    <property type="entry name" value="LysR_substrate"/>
    <property type="match status" value="1"/>
</dbReference>
<dbReference type="SUPFAM" id="SSF53850">
    <property type="entry name" value="Periplasmic binding protein-like II"/>
    <property type="match status" value="1"/>
</dbReference>
<dbReference type="Pfam" id="PF00126">
    <property type="entry name" value="HTH_1"/>
    <property type="match status" value="1"/>
</dbReference>
<feature type="domain" description="HTH lysR-type" evidence="5">
    <location>
        <begin position="2"/>
        <end position="59"/>
    </location>
</feature>
<comment type="caution">
    <text evidence="6">The sequence shown here is derived from an EMBL/GenBank/DDBJ whole genome shotgun (WGS) entry which is preliminary data.</text>
</comment>
<evidence type="ECO:0000256" key="2">
    <source>
        <dbReference type="ARBA" id="ARBA00023015"/>
    </source>
</evidence>
<dbReference type="GO" id="GO:0000976">
    <property type="term" value="F:transcription cis-regulatory region binding"/>
    <property type="evidence" value="ECO:0007669"/>
    <property type="project" value="TreeGrafter"/>
</dbReference>
<dbReference type="PROSITE" id="PS50931">
    <property type="entry name" value="HTH_LYSR"/>
    <property type="match status" value="1"/>
</dbReference>
<accession>A0A3L8Q0G6</accession>
<dbReference type="InterPro" id="IPR036388">
    <property type="entry name" value="WH-like_DNA-bd_sf"/>
</dbReference>
<evidence type="ECO:0000259" key="5">
    <source>
        <dbReference type="PROSITE" id="PS50931"/>
    </source>
</evidence>
<organism evidence="6 7">
    <name type="scientific">Parashewanella curva</name>
    <dbReference type="NCBI Taxonomy" id="2338552"/>
    <lineage>
        <taxon>Bacteria</taxon>
        <taxon>Pseudomonadati</taxon>
        <taxon>Pseudomonadota</taxon>
        <taxon>Gammaproteobacteria</taxon>
        <taxon>Alteromonadales</taxon>
        <taxon>Shewanellaceae</taxon>
        <taxon>Parashewanella</taxon>
    </lineage>
</organism>
<proteinExistence type="inferred from homology"/>
<keyword evidence="7" id="KW-1185">Reference proteome</keyword>
<dbReference type="Proteomes" id="UP000281474">
    <property type="component" value="Unassembled WGS sequence"/>
</dbReference>
<sequence length="297" mass="33793">MLNPHWLRTFKTLIDIGSFTQAAEKLFMTQPGVSQHIQKLEDMCGYTLIKRQKRSFEITAQGKLVYQYALDIERNEQNLLSKLSFNEPYSGQYRIACSGAFSLLLYPHLVELQKQYPLLTPSVEVAPNHKIFESISVGNVDFGLVTQLPDPIYFDFEVIGRERLCLFVPSEGLCHNIEKLVKLGFISHPDATHYLKYFMSECGHAELSKMNTDDFPISGYINQLAQILTPVANGIGFTVLPESVRKSCLEAQNLMTWDIGKPVYETVFLVKKKDYELPVRCNTVIKLLKGLTCLRGE</sequence>
<evidence type="ECO:0000256" key="1">
    <source>
        <dbReference type="ARBA" id="ARBA00009437"/>
    </source>
</evidence>
<evidence type="ECO:0000256" key="4">
    <source>
        <dbReference type="ARBA" id="ARBA00023163"/>
    </source>
</evidence>
<dbReference type="Gene3D" id="1.10.10.10">
    <property type="entry name" value="Winged helix-like DNA-binding domain superfamily/Winged helix DNA-binding domain"/>
    <property type="match status" value="1"/>
</dbReference>
<dbReference type="InterPro" id="IPR000847">
    <property type="entry name" value="LysR_HTH_N"/>
</dbReference>
<evidence type="ECO:0000313" key="6">
    <source>
        <dbReference type="EMBL" id="RLV59852.1"/>
    </source>
</evidence>
<dbReference type="CDD" id="cd05466">
    <property type="entry name" value="PBP2_LTTR_substrate"/>
    <property type="match status" value="1"/>
</dbReference>
<protein>
    <submittedName>
        <fullName evidence="6">LysR family transcriptional regulator</fullName>
    </submittedName>
</protein>
<dbReference type="AlphaFoldDB" id="A0A3L8Q0G6"/>
<evidence type="ECO:0000256" key="3">
    <source>
        <dbReference type="ARBA" id="ARBA00023125"/>
    </source>
</evidence>
<dbReference type="GO" id="GO:0003700">
    <property type="term" value="F:DNA-binding transcription factor activity"/>
    <property type="evidence" value="ECO:0007669"/>
    <property type="project" value="InterPro"/>
</dbReference>
<dbReference type="OrthoDB" id="5289754at2"/>
<dbReference type="EMBL" id="QZEI01000025">
    <property type="protein sequence ID" value="RLV59852.1"/>
    <property type="molecule type" value="Genomic_DNA"/>
</dbReference>
<gene>
    <name evidence="6" type="ORF">D5018_09750</name>
</gene>
<keyword evidence="2" id="KW-0805">Transcription regulation</keyword>
<evidence type="ECO:0000313" key="7">
    <source>
        <dbReference type="Proteomes" id="UP000281474"/>
    </source>
</evidence>
<dbReference type="PANTHER" id="PTHR30126">
    <property type="entry name" value="HTH-TYPE TRANSCRIPTIONAL REGULATOR"/>
    <property type="match status" value="1"/>
</dbReference>
<dbReference type="RefSeq" id="WP_121838820.1">
    <property type="nucleotide sequence ID" value="NZ_ML014774.1"/>
</dbReference>
<dbReference type="SUPFAM" id="SSF46785">
    <property type="entry name" value="Winged helix' DNA-binding domain"/>
    <property type="match status" value="1"/>
</dbReference>
<dbReference type="InterPro" id="IPR036390">
    <property type="entry name" value="WH_DNA-bd_sf"/>
</dbReference>
<keyword evidence="4" id="KW-0804">Transcription</keyword>
<keyword evidence="3" id="KW-0238">DNA-binding</keyword>
<comment type="similarity">
    <text evidence="1">Belongs to the LysR transcriptional regulatory family.</text>
</comment>
<name>A0A3L8Q0G6_9GAMM</name>
<dbReference type="PANTHER" id="PTHR30126:SF99">
    <property type="entry name" value="TRANSCRIPTIONAL REGULATOR LYSR FAMILY"/>
    <property type="match status" value="1"/>
</dbReference>
<dbReference type="PRINTS" id="PR00039">
    <property type="entry name" value="HTHLYSR"/>
</dbReference>
<dbReference type="InterPro" id="IPR005119">
    <property type="entry name" value="LysR_subst-bd"/>
</dbReference>